<dbReference type="AlphaFoldDB" id="A0AB35LDI2"/>
<feature type="coiled-coil region" evidence="1">
    <location>
        <begin position="98"/>
        <end position="223"/>
    </location>
</feature>
<evidence type="ECO:0008006" key="4">
    <source>
        <dbReference type="Google" id="ProtNLM"/>
    </source>
</evidence>
<dbReference type="Proteomes" id="UP001162044">
    <property type="component" value="Unassembled WGS sequence"/>
</dbReference>
<evidence type="ECO:0000313" key="3">
    <source>
        <dbReference type="Proteomes" id="UP001162044"/>
    </source>
</evidence>
<dbReference type="PROSITE" id="PS51257">
    <property type="entry name" value="PROKAR_LIPOPROTEIN"/>
    <property type="match status" value="1"/>
</dbReference>
<dbReference type="Gene3D" id="1.10.287.1490">
    <property type="match status" value="1"/>
</dbReference>
<reference evidence="2" key="2">
    <citation type="submission" date="2023-10" db="EMBL/GenBank/DDBJ databases">
        <title>Analysis of Resistance Genes of Carbapenem-resistant Providencia rettgeri.</title>
        <authorList>
            <person name="Liu M."/>
        </authorList>
    </citation>
    <scope>NUCLEOTIDE SEQUENCE</scope>
    <source>
        <strain evidence="2">QITACRE101</strain>
    </source>
</reference>
<name>A0AB35LDI2_PRORE</name>
<reference evidence="2" key="1">
    <citation type="submission" date="2023-04" db="EMBL/GenBank/DDBJ databases">
        <authorList>
            <person name="Li W."/>
        </authorList>
    </citation>
    <scope>NUCLEOTIDE SEQUENCE</scope>
    <source>
        <strain evidence="2">QITACRE101</strain>
    </source>
</reference>
<sequence length="230" mass="25041">MNKKLIGTFCLIVTMVLTGCQTTRSKPDVDPRLSQNEDIEFFSKSGVTACMGGAAVGALACLTANSNNRTACMIAAAVVGCGIGVGTNAYLDNQRKKYSNKEQLLNAMIADIQQENQRLKSASSTAKSVIADDKRELAKINQAIAQKRLDQKAAEKKLKGIDANIASLQKSLTDMKKRQIEWKEISEKSTAQGMKTAQLDTQIAEMKTQVTSLEKELDSLYSQRTAIKIS</sequence>
<keyword evidence="1" id="KW-0175">Coiled coil</keyword>
<evidence type="ECO:0000313" key="2">
    <source>
        <dbReference type="EMBL" id="MDH2305656.1"/>
    </source>
</evidence>
<dbReference type="RefSeq" id="WP_136134715.1">
    <property type="nucleotide sequence ID" value="NZ_ABDWLN020000018.1"/>
</dbReference>
<evidence type="ECO:0000256" key="1">
    <source>
        <dbReference type="SAM" id="Coils"/>
    </source>
</evidence>
<gene>
    <name evidence="2" type="ORF">QDQ51_09555</name>
</gene>
<accession>A0AB35LDI2</accession>
<protein>
    <recommendedName>
        <fullName evidence="4">Lipoprotein</fullName>
    </recommendedName>
</protein>
<dbReference type="EMBL" id="JARVQW010000004">
    <property type="protein sequence ID" value="MDH2305656.1"/>
    <property type="molecule type" value="Genomic_DNA"/>
</dbReference>
<organism evidence="2 3">
    <name type="scientific">Providencia rettgeri</name>
    <dbReference type="NCBI Taxonomy" id="587"/>
    <lineage>
        <taxon>Bacteria</taxon>
        <taxon>Pseudomonadati</taxon>
        <taxon>Pseudomonadota</taxon>
        <taxon>Gammaproteobacteria</taxon>
        <taxon>Enterobacterales</taxon>
        <taxon>Morganellaceae</taxon>
        <taxon>Providencia</taxon>
    </lineage>
</organism>
<proteinExistence type="predicted"/>
<comment type="caution">
    <text evidence="2">The sequence shown here is derived from an EMBL/GenBank/DDBJ whole genome shotgun (WGS) entry which is preliminary data.</text>
</comment>